<dbReference type="EMBL" id="PKJX01000002">
    <property type="protein sequence ID" value="PLA57498.1"/>
    <property type="molecule type" value="Genomic_DNA"/>
</dbReference>
<feature type="transmembrane region" description="Helical" evidence="6">
    <location>
        <begin position="84"/>
        <end position="112"/>
    </location>
</feature>
<dbReference type="AlphaFoldDB" id="A0A249DI91"/>
<gene>
    <name evidence="8" type="ORF">CYJ91_06840</name>
    <name evidence="7" type="ORF">H0N82_00865</name>
</gene>
<feature type="transmembrane region" description="Helical" evidence="6">
    <location>
        <begin position="225"/>
        <end position="243"/>
    </location>
</feature>
<feature type="transmembrane region" description="Helical" evidence="6">
    <location>
        <begin position="320"/>
        <end position="337"/>
    </location>
</feature>
<sequence>MHEYMNNHGYRAILNASLLSGIGDSLYNIVFIIYAATMPFKSLAVTLAAMATSLPTMLSMITGSLADRTQAKTRHMVAARIGQMLLFCGLAGMIVLPASLPLFLGLLAINIISDTLGQYGNGLTLPILHRLIPAKELNTAISFQSATGTTVQMVFQAVGASLIVLLDHNYALFGAINAVTFLLAAVVLIRQNKRLKQAEPPVATHVHQPIFKNIRNVIRFLTTNHFLLAVIIFAMLVNTLGSSVDGLMSVTLVQQPMMWLRNFGTTVAIMNIIFSVGLILGALFAKDGLQRLSTFKLLGLLMAAMIGLSCSFFLLRSLWAAMIFSFATAYLMGKINPRLSTVMMRLVPERQMGTTAGVINLVALLGMPVGQVVFFTIANVVSAAVSWMVMAGLSLILCLALLVMGNRIADPIFTDFESDPSKA</sequence>
<dbReference type="RefSeq" id="WP_005690614.1">
    <property type="nucleotide sequence ID" value="NZ_CABFNI010000034.1"/>
</dbReference>
<evidence type="ECO:0000313" key="9">
    <source>
        <dbReference type="Proteomes" id="UP000234212"/>
    </source>
</evidence>
<feature type="transmembrane region" description="Helical" evidence="6">
    <location>
        <begin position="12"/>
        <end position="36"/>
    </location>
</feature>
<evidence type="ECO:0000256" key="1">
    <source>
        <dbReference type="ARBA" id="ARBA00004651"/>
    </source>
</evidence>
<keyword evidence="2" id="KW-1003">Cell membrane</keyword>
<accession>A0A249DI91</accession>
<comment type="subcellular location">
    <subcellularLocation>
        <location evidence="1">Cell membrane</location>
        <topology evidence="1">Multi-pass membrane protein</topology>
    </subcellularLocation>
</comment>
<dbReference type="PANTHER" id="PTHR23513:SF6">
    <property type="entry name" value="MAJOR FACILITATOR SUPERFAMILY ASSOCIATED DOMAIN-CONTAINING PROTEIN"/>
    <property type="match status" value="1"/>
</dbReference>
<dbReference type="GO" id="GO:0022857">
    <property type="term" value="F:transmembrane transporter activity"/>
    <property type="evidence" value="ECO:0007669"/>
    <property type="project" value="InterPro"/>
</dbReference>
<evidence type="ECO:0000256" key="3">
    <source>
        <dbReference type="ARBA" id="ARBA00022692"/>
    </source>
</evidence>
<dbReference type="SUPFAM" id="SSF103473">
    <property type="entry name" value="MFS general substrate transporter"/>
    <property type="match status" value="1"/>
</dbReference>
<name>A0A249DI91_LACRH</name>
<dbReference type="EMBL" id="JACCKI010000001">
    <property type="protein sequence ID" value="NZA03700.1"/>
    <property type="molecule type" value="Genomic_DNA"/>
</dbReference>
<comment type="caution">
    <text evidence="7">The sequence shown here is derived from an EMBL/GenBank/DDBJ whole genome shotgun (WGS) entry which is preliminary data.</text>
</comment>
<keyword evidence="3 6" id="KW-0812">Transmembrane</keyword>
<feature type="transmembrane region" description="Helical" evidence="6">
    <location>
        <begin position="297"/>
        <end position="314"/>
    </location>
</feature>
<dbReference type="PANTHER" id="PTHR23513">
    <property type="entry name" value="INTEGRAL MEMBRANE EFFLUX PROTEIN-RELATED"/>
    <property type="match status" value="1"/>
</dbReference>
<dbReference type="InterPro" id="IPR036259">
    <property type="entry name" value="MFS_trans_sf"/>
</dbReference>
<evidence type="ECO:0000256" key="2">
    <source>
        <dbReference type="ARBA" id="ARBA00022475"/>
    </source>
</evidence>
<evidence type="ECO:0000313" key="10">
    <source>
        <dbReference type="Proteomes" id="UP000552935"/>
    </source>
</evidence>
<dbReference type="Proteomes" id="UP000552935">
    <property type="component" value="Unassembled WGS sequence"/>
</dbReference>
<reference evidence="8 9" key="1">
    <citation type="submission" date="2017-12" db="EMBL/GenBank/DDBJ databases">
        <title>Phylogenetic diversity of female urinary microbiome.</title>
        <authorList>
            <person name="Thomas-White K."/>
            <person name="Wolfe A.J."/>
        </authorList>
    </citation>
    <scope>NUCLEOTIDE SEQUENCE [LARGE SCALE GENOMIC DNA]</scope>
    <source>
        <strain evidence="8 9">UMB0004</strain>
    </source>
</reference>
<reference evidence="7 10" key="2">
    <citation type="submission" date="2020-07" db="EMBL/GenBank/DDBJ databases">
        <title>Organ Donor 1.</title>
        <authorList>
            <person name="Marsh A.J."/>
            <person name="Azcarate-Peril M.A."/>
        </authorList>
    </citation>
    <scope>NUCLEOTIDE SEQUENCE [LARGE SCALE GENOMIC DNA]</scope>
    <source>
        <strain evidence="7 10">AMC0712</strain>
    </source>
</reference>
<feature type="transmembrane region" description="Helical" evidence="6">
    <location>
        <begin position="170"/>
        <end position="189"/>
    </location>
</feature>
<organism evidence="7 10">
    <name type="scientific">Lacticaseibacillus rhamnosus</name>
    <name type="common">Lactobacillus rhamnosus</name>
    <dbReference type="NCBI Taxonomy" id="47715"/>
    <lineage>
        <taxon>Bacteria</taxon>
        <taxon>Bacillati</taxon>
        <taxon>Bacillota</taxon>
        <taxon>Bacilli</taxon>
        <taxon>Lactobacillales</taxon>
        <taxon>Lactobacillaceae</taxon>
        <taxon>Lacticaseibacillus</taxon>
    </lineage>
</organism>
<dbReference type="InterPro" id="IPR011701">
    <property type="entry name" value="MFS"/>
</dbReference>
<dbReference type="Gene3D" id="1.20.1250.20">
    <property type="entry name" value="MFS general substrate transporter like domains"/>
    <property type="match status" value="1"/>
</dbReference>
<evidence type="ECO:0000313" key="8">
    <source>
        <dbReference type="EMBL" id="PLA57498.1"/>
    </source>
</evidence>
<proteinExistence type="predicted"/>
<dbReference type="GeneID" id="69830529"/>
<dbReference type="Pfam" id="PF07690">
    <property type="entry name" value="MFS_1"/>
    <property type="match status" value="1"/>
</dbReference>
<feature type="transmembrane region" description="Helical" evidence="6">
    <location>
        <begin position="384"/>
        <end position="404"/>
    </location>
</feature>
<keyword evidence="4 6" id="KW-1133">Transmembrane helix</keyword>
<protein>
    <submittedName>
        <fullName evidence="7">MFS transporter</fullName>
    </submittedName>
</protein>
<evidence type="ECO:0000256" key="5">
    <source>
        <dbReference type="ARBA" id="ARBA00023136"/>
    </source>
</evidence>
<keyword evidence="5 6" id="KW-0472">Membrane</keyword>
<evidence type="ECO:0000256" key="4">
    <source>
        <dbReference type="ARBA" id="ARBA00022989"/>
    </source>
</evidence>
<feature type="transmembrane region" description="Helical" evidence="6">
    <location>
        <begin position="358"/>
        <end position="378"/>
    </location>
</feature>
<evidence type="ECO:0000313" key="7">
    <source>
        <dbReference type="EMBL" id="NZA03700.1"/>
    </source>
</evidence>
<feature type="transmembrane region" description="Helical" evidence="6">
    <location>
        <begin position="263"/>
        <end position="285"/>
    </location>
</feature>
<evidence type="ECO:0000256" key="6">
    <source>
        <dbReference type="SAM" id="Phobius"/>
    </source>
</evidence>
<dbReference type="GO" id="GO:0005886">
    <property type="term" value="C:plasma membrane"/>
    <property type="evidence" value="ECO:0007669"/>
    <property type="project" value="UniProtKB-SubCell"/>
</dbReference>
<dbReference type="Proteomes" id="UP000234212">
    <property type="component" value="Unassembled WGS sequence"/>
</dbReference>
<feature type="transmembrane region" description="Helical" evidence="6">
    <location>
        <begin position="42"/>
        <end position="63"/>
    </location>
</feature>